<name>A0ABX6ETH4_KLUMA</name>
<feature type="transmembrane region" description="Helical" evidence="7">
    <location>
        <begin position="470"/>
        <end position="489"/>
    </location>
</feature>
<feature type="domain" description="Major facilitator superfamily (MFS) profile" evidence="8">
    <location>
        <begin position="73"/>
        <end position="513"/>
    </location>
</feature>
<feature type="transmembrane region" description="Helical" evidence="7">
    <location>
        <begin position="301"/>
        <end position="325"/>
    </location>
</feature>
<keyword evidence="10" id="KW-1185">Reference proteome</keyword>
<dbReference type="InterPro" id="IPR036259">
    <property type="entry name" value="MFS_trans_sf"/>
</dbReference>
<dbReference type="PANTHER" id="PTHR43791:SF39">
    <property type="entry name" value="TRANSPORTER LIZ1_SEO1, PUTATIVE (AFU_ORTHOLOGUE AFUA_3G00980)-RELATED"/>
    <property type="match status" value="1"/>
</dbReference>
<dbReference type="PANTHER" id="PTHR43791">
    <property type="entry name" value="PERMEASE-RELATED"/>
    <property type="match status" value="1"/>
</dbReference>
<keyword evidence="3 7" id="KW-0812">Transmembrane</keyword>
<feature type="region of interest" description="Disordered" evidence="6">
    <location>
        <begin position="1"/>
        <end position="22"/>
    </location>
</feature>
<evidence type="ECO:0000259" key="8">
    <source>
        <dbReference type="PROSITE" id="PS50850"/>
    </source>
</evidence>
<evidence type="ECO:0000256" key="3">
    <source>
        <dbReference type="ARBA" id="ARBA00022692"/>
    </source>
</evidence>
<dbReference type="InterPro" id="IPR011701">
    <property type="entry name" value="MFS"/>
</dbReference>
<reference evidence="9 10" key="1">
    <citation type="submission" date="2016-03" db="EMBL/GenBank/DDBJ databases">
        <title>How can Kluyveromyces marxianus grow so fast - potential evolutionary course in Saccharomyces Complex revealed by comparative genomics.</title>
        <authorList>
            <person name="Mo W."/>
            <person name="Lu W."/>
            <person name="Yang X."/>
            <person name="Qi J."/>
            <person name="Lv H."/>
        </authorList>
    </citation>
    <scope>NUCLEOTIDE SEQUENCE [LARGE SCALE GENOMIC DNA]</scope>
    <source>
        <strain evidence="9 10">FIM1</strain>
    </source>
</reference>
<dbReference type="Pfam" id="PF07690">
    <property type="entry name" value="MFS_1"/>
    <property type="match status" value="1"/>
</dbReference>
<evidence type="ECO:0000256" key="1">
    <source>
        <dbReference type="ARBA" id="ARBA00004141"/>
    </source>
</evidence>
<feature type="compositionally biased region" description="Basic and acidic residues" evidence="6">
    <location>
        <begin position="7"/>
        <end position="19"/>
    </location>
</feature>
<feature type="transmembrane region" description="Helical" evidence="7">
    <location>
        <begin position="199"/>
        <end position="220"/>
    </location>
</feature>
<accession>A0ABX6ETH4</accession>
<protein>
    <submittedName>
        <fullName evidence="9">Transporter SEO1</fullName>
    </submittedName>
</protein>
<keyword evidence="4 7" id="KW-1133">Transmembrane helix</keyword>
<dbReference type="PROSITE" id="PS50850">
    <property type="entry name" value="MFS"/>
    <property type="match status" value="1"/>
</dbReference>
<feature type="transmembrane region" description="Helical" evidence="7">
    <location>
        <begin position="432"/>
        <end position="450"/>
    </location>
</feature>
<proteinExistence type="predicted"/>
<dbReference type="SUPFAM" id="SSF103473">
    <property type="entry name" value="MFS general substrate transporter"/>
    <property type="match status" value="1"/>
</dbReference>
<reference evidence="9 10" key="2">
    <citation type="submission" date="2019-11" db="EMBL/GenBank/DDBJ databases">
        <authorList>
            <person name="Lu H."/>
        </authorList>
    </citation>
    <scope>NUCLEOTIDE SEQUENCE [LARGE SCALE GENOMIC DNA]</scope>
    <source>
        <strain evidence="9 10">FIM1</strain>
    </source>
</reference>
<organism evidence="9 10">
    <name type="scientific">Kluyveromyces marxianus</name>
    <name type="common">Yeast</name>
    <name type="synonym">Candida kefyr</name>
    <dbReference type="NCBI Taxonomy" id="4911"/>
    <lineage>
        <taxon>Eukaryota</taxon>
        <taxon>Fungi</taxon>
        <taxon>Dikarya</taxon>
        <taxon>Ascomycota</taxon>
        <taxon>Saccharomycotina</taxon>
        <taxon>Saccharomycetes</taxon>
        <taxon>Saccharomycetales</taxon>
        <taxon>Saccharomycetaceae</taxon>
        <taxon>Kluyveromyces</taxon>
    </lineage>
</organism>
<evidence type="ECO:0000313" key="9">
    <source>
        <dbReference type="EMBL" id="QGN14189.1"/>
    </source>
</evidence>
<feature type="transmembrane region" description="Helical" evidence="7">
    <location>
        <begin position="232"/>
        <end position="255"/>
    </location>
</feature>
<feature type="transmembrane region" description="Helical" evidence="7">
    <location>
        <begin position="113"/>
        <end position="132"/>
    </location>
</feature>
<feature type="transmembrane region" description="Helical" evidence="7">
    <location>
        <begin position="372"/>
        <end position="389"/>
    </location>
</feature>
<evidence type="ECO:0000256" key="4">
    <source>
        <dbReference type="ARBA" id="ARBA00022989"/>
    </source>
</evidence>
<evidence type="ECO:0000313" key="10">
    <source>
        <dbReference type="Proteomes" id="UP000422736"/>
    </source>
</evidence>
<comment type="subcellular location">
    <subcellularLocation>
        <location evidence="1">Membrane</location>
        <topology evidence="1">Multi-pass membrane protein</topology>
    </subcellularLocation>
</comment>
<feature type="transmembrane region" description="Helical" evidence="7">
    <location>
        <begin position="139"/>
        <end position="159"/>
    </location>
</feature>
<evidence type="ECO:0000256" key="2">
    <source>
        <dbReference type="ARBA" id="ARBA00022448"/>
    </source>
</evidence>
<dbReference type="Proteomes" id="UP000422736">
    <property type="component" value="Chromosome 1"/>
</dbReference>
<evidence type="ECO:0000256" key="7">
    <source>
        <dbReference type="SAM" id="Phobius"/>
    </source>
</evidence>
<feature type="transmembrane region" description="Helical" evidence="7">
    <location>
        <begin position="345"/>
        <end position="365"/>
    </location>
</feature>
<dbReference type="EMBL" id="CP015054">
    <property type="protein sequence ID" value="QGN14189.1"/>
    <property type="molecule type" value="Genomic_DNA"/>
</dbReference>
<sequence length="513" mass="58516">MSKMTIKKIESDSSEREKNIVNIDEVSSTSSREIEKRQENKIGTKKFGVSFRWHEPGTSSKEKWLIFKLDVFILTYSCLAWFLKYLDQQNITNAYANGMKEDLKLNQNQLSWLNTYFSIGSIIGSIPAALLITKFRPNIYLPAVDFLWSVFVLLLYKCTKVEQMYALRFFCGFAESSANPCIHFLLGSFYKKSELGRRSAFFIISGVISQAISSFIMNGLNKSLDGKNGLPAWRWLFIIDFVIGIPIVIWGYFAIPQLPSQGAKAFYLNKWERERIVERIEEDGRTQTDEKWSKSTLYRMIVAWQPWAFTLAYSFWQLTAASYSMQFFTLYLKAKKTYTQTQINYIPDGISCVNLITMIASGIVIDIIGKRWQVCLFVGTLLTVAFAILRSSNEGVKIRFFGYILTGVYGCFTPILSGWANIACKNDPKLRAFSLSVMIAIGTAAGTPFQQYVFPSSQAPFYRKTGGFSYSVAFTVLLTVWTGIGIPLIESRFEKTEKTEKNEEQPFPLELEA</sequence>
<dbReference type="InterPro" id="IPR020846">
    <property type="entry name" value="MFS_dom"/>
</dbReference>
<feature type="transmembrane region" description="Helical" evidence="7">
    <location>
        <begin position="401"/>
        <end position="420"/>
    </location>
</feature>
<evidence type="ECO:0000256" key="6">
    <source>
        <dbReference type="SAM" id="MobiDB-lite"/>
    </source>
</evidence>
<gene>
    <name evidence="9" type="primary">FEN2</name>
    <name evidence="9" type="ORF">FIM1_842</name>
</gene>
<keyword evidence="2" id="KW-0813">Transport</keyword>
<dbReference type="Gene3D" id="1.20.1250.20">
    <property type="entry name" value="MFS general substrate transporter like domains"/>
    <property type="match status" value="2"/>
</dbReference>
<keyword evidence="5 7" id="KW-0472">Membrane</keyword>
<evidence type="ECO:0000256" key="5">
    <source>
        <dbReference type="ARBA" id="ARBA00023136"/>
    </source>
</evidence>